<sequence>MNSMSKARCLIPLHVHTVLWFFNAFSVHISLTLRSEARMITSPAVPWPELRMELAKSMMWLTNASRIVFQLYFRFYPHSEKKRRSSTCCLGSVIQV</sequence>
<comment type="caution">
    <text evidence="1">The sequence shown here is derived from an EMBL/GenBank/DDBJ whole genome shotgun (WGS) entry which is preliminary data.</text>
</comment>
<protein>
    <submittedName>
        <fullName evidence="1">Uncharacterized protein</fullName>
    </submittedName>
</protein>
<dbReference type="AlphaFoldDB" id="A0A9P5TQM8"/>
<name>A0A9P5TQM8_GYMJU</name>
<accession>A0A9P5TQM8</accession>
<reference evidence="1" key="1">
    <citation type="submission" date="2020-11" db="EMBL/GenBank/DDBJ databases">
        <authorList>
            <consortium name="DOE Joint Genome Institute"/>
            <person name="Ahrendt S."/>
            <person name="Riley R."/>
            <person name="Andreopoulos W."/>
            <person name="LaButti K."/>
            <person name="Pangilinan J."/>
            <person name="Ruiz-duenas F.J."/>
            <person name="Barrasa J.M."/>
            <person name="Sanchez-Garcia M."/>
            <person name="Camarero S."/>
            <person name="Miyauchi S."/>
            <person name="Serrano A."/>
            <person name="Linde D."/>
            <person name="Babiker R."/>
            <person name="Drula E."/>
            <person name="Ayuso-Fernandez I."/>
            <person name="Pacheco R."/>
            <person name="Padilla G."/>
            <person name="Ferreira P."/>
            <person name="Barriuso J."/>
            <person name="Kellner H."/>
            <person name="Castanera R."/>
            <person name="Alfaro M."/>
            <person name="Ramirez L."/>
            <person name="Pisabarro A.G."/>
            <person name="Kuo A."/>
            <person name="Tritt A."/>
            <person name="Lipzen A."/>
            <person name="He G."/>
            <person name="Yan M."/>
            <person name="Ng V."/>
            <person name="Cullen D."/>
            <person name="Martin F."/>
            <person name="Rosso M.-N."/>
            <person name="Henrissat B."/>
            <person name="Hibbett D."/>
            <person name="Martinez A.T."/>
            <person name="Grigoriev I.V."/>
        </authorList>
    </citation>
    <scope>NUCLEOTIDE SEQUENCE</scope>
    <source>
        <strain evidence="1">AH 44721</strain>
    </source>
</reference>
<proteinExistence type="predicted"/>
<evidence type="ECO:0000313" key="2">
    <source>
        <dbReference type="Proteomes" id="UP000724874"/>
    </source>
</evidence>
<dbReference type="EMBL" id="JADNYJ010000023">
    <property type="protein sequence ID" value="KAF8905191.1"/>
    <property type="molecule type" value="Genomic_DNA"/>
</dbReference>
<organism evidence="1 2">
    <name type="scientific">Gymnopilus junonius</name>
    <name type="common">Spectacular rustgill mushroom</name>
    <name type="synonym">Gymnopilus spectabilis subsp. junonius</name>
    <dbReference type="NCBI Taxonomy" id="109634"/>
    <lineage>
        <taxon>Eukaryota</taxon>
        <taxon>Fungi</taxon>
        <taxon>Dikarya</taxon>
        <taxon>Basidiomycota</taxon>
        <taxon>Agaricomycotina</taxon>
        <taxon>Agaricomycetes</taxon>
        <taxon>Agaricomycetidae</taxon>
        <taxon>Agaricales</taxon>
        <taxon>Agaricineae</taxon>
        <taxon>Hymenogastraceae</taxon>
        <taxon>Gymnopilus</taxon>
    </lineage>
</organism>
<evidence type="ECO:0000313" key="1">
    <source>
        <dbReference type="EMBL" id="KAF8905191.1"/>
    </source>
</evidence>
<gene>
    <name evidence="1" type="ORF">CPB84DRAFT_609829</name>
</gene>
<keyword evidence="2" id="KW-1185">Reference proteome</keyword>
<dbReference type="Proteomes" id="UP000724874">
    <property type="component" value="Unassembled WGS sequence"/>
</dbReference>